<dbReference type="GO" id="GO:0051539">
    <property type="term" value="F:4 iron, 4 sulfur cluster binding"/>
    <property type="evidence" value="ECO:0007669"/>
    <property type="project" value="UniProtKB-KW"/>
</dbReference>
<dbReference type="GO" id="GO:0016020">
    <property type="term" value="C:membrane"/>
    <property type="evidence" value="ECO:0007669"/>
    <property type="project" value="TreeGrafter"/>
</dbReference>
<keyword evidence="9" id="KW-0479">Metal-binding</keyword>
<accession>A0A850QI95</accession>
<dbReference type="Gene3D" id="3.40.50.740">
    <property type="match status" value="1"/>
</dbReference>
<evidence type="ECO:0000256" key="8">
    <source>
        <dbReference type="ARBA" id="ARBA00022714"/>
    </source>
</evidence>
<keyword evidence="11" id="KW-0560">Oxidoreductase</keyword>
<keyword evidence="8" id="KW-0001">2Fe-2S</keyword>
<feature type="domain" description="4Fe-4S Mo/W bis-MGD-type" evidence="16">
    <location>
        <begin position="10"/>
        <end position="66"/>
    </location>
</feature>
<evidence type="ECO:0000256" key="2">
    <source>
        <dbReference type="ARBA" id="ARBA00001966"/>
    </source>
</evidence>
<evidence type="ECO:0000256" key="10">
    <source>
        <dbReference type="ARBA" id="ARBA00022827"/>
    </source>
</evidence>
<dbReference type="CDD" id="cd02754">
    <property type="entry name" value="MopB_Nitrate-R-NapA-like"/>
    <property type="match status" value="1"/>
</dbReference>
<sequence>MNIPIIPETASSVRTTCPYCGVGCGVRATVHADGTTEISGDTQHPANAGRLCVKGSALDETIGLDGRLLYPHMRDSSTSNLQRTSWNQALDTVAQGFSDIIKRHGPDAVAFYVSGQLLTEDYYIANKLMKGYIGSANIDTNSRLCMSSAVAGHKRAFGADLMPVCYEDLELADLVVLIGSNTAWCHPVLFQRIAKIRETRPAMKLVVIDPRRTATCELADLHLPVKAGTDVWLFNGLLHYLSQHGKTDAAFVAAHTNGLDEALAAAAASSADPLTVAKICKVNVRDLLAFYDLFASTEKVVSAFSQGVNQSSAGTDKVNSIINCHLLSGRIGRPGMGPFSITGQPNAMGGREVGGLANMLAAHMDLDNPAHRQTVQTFWNAPRIADKPGLKAVDLFQAIEQGKVKAVWIMATNPVVSLPDADQVQRALARCELVVVSDITEKTDTNDYAHVLLPALGWGEKDGTVTNSERRISRQRPFLSPPGEARADWQILCSVAQRMGFDGFRYQSVHEIFDEHARLTAHDNAAENTGRQPRLLNLSGLCGMSKTQFNAMQPVQWPVMPAAHDEPQGTQRLFTDHHFVHPDGKARFIPTAPRTPKNMPDQDYPLSLNTGRVRDQWHTMTRSGKSPKLNNHITESFIDMHPQDALLCGVREGSLARVSSPWGAMVARVQHGGGIPRGSIFVPIHWNNQSASDARIGAVVNPVVDPISGEPEFKHTPVRVEEFPVSWHGFILSRHDLALGEIAHWGRIQGRALTHYEVAGRNQISHHGQWARQLFGIHDPDADWLEYEDKTAAIYRAVHIRDDRIESCLFLSPRPDLPSRTWLASLFAKDMLEEADRVGLLIGQPIEKGIDTGSTICSCFGVGRNTICDTIRQQNITSVAQVTSCLKAGGNCGSCVPEIKKLLELTMAATEEN</sequence>
<evidence type="ECO:0000313" key="18">
    <source>
        <dbReference type="Proteomes" id="UP000588051"/>
    </source>
</evidence>
<evidence type="ECO:0000256" key="15">
    <source>
        <dbReference type="ARBA" id="ARBA00034078"/>
    </source>
</evidence>
<dbReference type="PROSITE" id="PS00551">
    <property type="entry name" value="MOLYBDOPTERIN_PROK_1"/>
    <property type="match status" value="1"/>
</dbReference>
<dbReference type="Gene3D" id="3.40.228.10">
    <property type="entry name" value="Dimethylsulfoxide Reductase, domain 2"/>
    <property type="match status" value="1"/>
</dbReference>
<dbReference type="Pfam" id="PF04324">
    <property type="entry name" value="Fer2_BFD"/>
    <property type="match status" value="1"/>
</dbReference>
<dbReference type="CDD" id="cd02791">
    <property type="entry name" value="MopB_CT_Nitrate-R-NapA-like"/>
    <property type="match status" value="1"/>
</dbReference>
<organism evidence="17 18">
    <name type="scientific">Undibacterium oligocarboniphilum</name>
    <dbReference type="NCBI Taxonomy" id="666702"/>
    <lineage>
        <taxon>Bacteria</taxon>
        <taxon>Pseudomonadati</taxon>
        <taxon>Pseudomonadota</taxon>
        <taxon>Betaproteobacteria</taxon>
        <taxon>Burkholderiales</taxon>
        <taxon>Oxalobacteraceae</taxon>
        <taxon>Undibacterium</taxon>
    </lineage>
</organism>
<dbReference type="InterPro" id="IPR027467">
    <property type="entry name" value="MopterinOxRdtase_cofactor_BS"/>
</dbReference>
<dbReference type="Pfam" id="PF00384">
    <property type="entry name" value="Molybdopterin"/>
    <property type="match status" value="1"/>
</dbReference>
<dbReference type="Proteomes" id="UP000588051">
    <property type="component" value="Unassembled WGS sequence"/>
</dbReference>
<dbReference type="GO" id="GO:0045333">
    <property type="term" value="P:cellular respiration"/>
    <property type="evidence" value="ECO:0007669"/>
    <property type="project" value="UniProtKB-ARBA"/>
</dbReference>
<dbReference type="SUPFAM" id="SSF50692">
    <property type="entry name" value="ADC-like"/>
    <property type="match status" value="1"/>
</dbReference>
<dbReference type="InterPro" id="IPR041854">
    <property type="entry name" value="BFD-like_2Fe2S-bd_dom_sf"/>
</dbReference>
<dbReference type="InterPro" id="IPR006963">
    <property type="entry name" value="Mopterin_OxRdtase_4Fe-4S_dom"/>
</dbReference>
<evidence type="ECO:0000256" key="4">
    <source>
        <dbReference type="ARBA" id="ARBA00008747"/>
    </source>
</evidence>
<evidence type="ECO:0000256" key="5">
    <source>
        <dbReference type="ARBA" id="ARBA00022485"/>
    </source>
</evidence>
<dbReference type="Gene3D" id="1.10.10.1100">
    <property type="entry name" value="BFD-like [2Fe-2S]-binding domain"/>
    <property type="match status" value="1"/>
</dbReference>
<dbReference type="InterPro" id="IPR009010">
    <property type="entry name" value="Asp_de-COase-like_dom_sf"/>
</dbReference>
<dbReference type="SMART" id="SM00926">
    <property type="entry name" value="Molybdop_Fe4S4"/>
    <property type="match status" value="1"/>
</dbReference>
<dbReference type="InterPro" id="IPR050123">
    <property type="entry name" value="Prok_molybdopt-oxidoreductase"/>
</dbReference>
<protein>
    <submittedName>
        <fullName evidence="17">Molybdopterin-dependent oxidoreductase</fullName>
    </submittedName>
</protein>
<dbReference type="AlphaFoldDB" id="A0A850QI95"/>
<comment type="cofactor">
    <cofactor evidence="1">
        <name>Mo-bis(molybdopterin guanine dinucleotide)</name>
        <dbReference type="ChEBI" id="CHEBI:60539"/>
    </cofactor>
</comment>
<keyword evidence="5" id="KW-0004">4Fe-4S</keyword>
<dbReference type="PROSITE" id="PS51669">
    <property type="entry name" value="4FE4S_MOW_BIS_MGD"/>
    <property type="match status" value="1"/>
</dbReference>
<keyword evidence="14" id="KW-0534">Nitrate assimilation</keyword>
<dbReference type="InterPro" id="IPR007419">
    <property type="entry name" value="BFD-like_2Fe2S-bd_dom"/>
</dbReference>
<dbReference type="GO" id="GO:0016491">
    <property type="term" value="F:oxidoreductase activity"/>
    <property type="evidence" value="ECO:0007669"/>
    <property type="project" value="UniProtKB-KW"/>
</dbReference>
<evidence type="ECO:0000256" key="1">
    <source>
        <dbReference type="ARBA" id="ARBA00001942"/>
    </source>
</evidence>
<dbReference type="PANTHER" id="PTHR43105">
    <property type="entry name" value="RESPIRATORY NITRATE REDUCTASE"/>
    <property type="match status" value="1"/>
</dbReference>
<dbReference type="InterPro" id="IPR006657">
    <property type="entry name" value="MoPterin_dinucl-bd_dom"/>
</dbReference>
<evidence type="ECO:0000256" key="14">
    <source>
        <dbReference type="ARBA" id="ARBA00023063"/>
    </source>
</evidence>
<evidence type="ECO:0000256" key="12">
    <source>
        <dbReference type="ARBA" id="ARBA00023004"/>
    </source>
</evidence>
<comment type="cofactor">
    <cofactor evidence="3">
        <name>FAD</name>
        <dbReference type="ChEBI" id="CHEBI:57692"/>
    </cofactor>
</comment>
<dbReference type="FunFam" id="1.10.10.1100:FF:000002">
    <property type="entry name" value="Nitrite reductase large subunit"/>
    <property type="match status" value="1"/>
</dbReference>
<reference evidence="17 18" key="1">
    <citation type="submission" date="2020-06" db="EMBL/GenBank/DDBJ databases">
        <authorList>
            <person name="Qiu C."/>
            <person name="Liu Z."/>
        </authorList>
    </citation>
    <scope>NUCLEOTIDE SEQUENCE [LARGE SCALE GENOMIC DNA]</scope>
    <source>
        <strain evidence="17 18">EM 1</strain>
    </source>
</reference>
<dbReference type="Pfam" id="PF01568">
    <property type="entry name" value="Molydop_binding"/>
    <property type="match status" value="1"/>
</dbReference>
<dbReference type="RefSeq" id="WP_176804840.1">
    <property type="nucleotide sequence ID" value="NZ_JABXYJ010000012.1"/>
</dbReference>
<keyword evidence="18" id="KW-1185">Reference proteome</keyword>
<dbReference type="EMBL" id="JABXYJ010000012">
    <property type="protein sequence ID" value="NVO79301.1"/>
    <property type="molecule type" value="Genomic_DNA"/>
</dbReference>
<dbReference type="SUPFAM" id="SSF53706">
    <property type="entry name" value="Formate dehydrogenase/DMSO reductase, domains 1-3"/>
    <property type="match status" value="1"/>
</dbReference>
<keyword evidence="10" id="KW-0274">FAD</keyword>
<comment type="caution">
    <text evidence="17">The sequence shown here is derived from an EMBL/GenBank/DDBJ whole genome shotgun (WGS) entry which is preliminary data.</text>
</comment>
<dbReference type="PANTHER" id="PTHR43105:SF9">
    <property type="entry name" value="NADPH-FE(3+) OXIDOREDUCTASE SUBUNIT ALPHA"/>
    <property type="match status" value="1"/>
</dbReference>
<keyword evidence="13" id="KW-0411">Iron-sulfur</keyword>
<dbReference type="InterPro" id="IPR041957">
    <property type="entry name" value="CT_Nitrate-R-NapA-like"/>
</dbReference>
<evidence type="ECO:0000256" key="6">
    <source>
        <dbReference type="ARBA" id="ARBA00022505"/>
    </source>
</evidence>
<dbReference type="GO" id="GO:0051537">
    <property type="term" value="F:2 iron, 2 sulfur cluster binding"/>
    <property type="evidence" value="ECO:0007669"/>
    <property type="project" value="UniProtKB-KW"/>
</dbReference>
<evidence type="ECO:0000256" key="13">
    <source>
        <dbReference type="ARBA" id="ARBA00023014"/>
    </source>
</evidence>
<dbReference type="GO" id="GO:0043546">
    <property type="term" value="F:molybdopterin cofactor binding"/>
    <property type="evidence" value="ECO:0007669"/>
    <property type="project" value="InterPro"/>
</dbReference>
<dbReference type="Pfam" id="PF04879">
    <property type="entry name" value="Molybdop_Fe4S4"/>
    <property type="match status" value="1"/>
</dbReference>
<evidence type="ECO:0000259" key="16">
    <source>
        <dbReference type="PROSITE" id="PS51669"/>
    </source>
</evidence>
<comment type="cofactor">
    <cofactor evidence="2">
        <name>[4Fe-4S] cluster</name>
        <dbReference type="ChEBI" id="CHEBI:49883"/>
    </cofactor>
</comment>
<keyword evidence="12" id="KW-0408">Iron</keyword>
<dbReference type="GO" id="GO:1990204">
    <property type="term" value="C:oxidoreductase complex"/>
    <property type="evidence" value="ECO:0007669"/>
    <property type="project" value="UniProtKB-ARBA"/>
</dbReference>
<keyword evidence="7" id="KW-0285">Flavoprotein</keyword>
<dbReference type="Gene3D" id="2.40.40.20">
    <property type="match status" value="1"/>
</dbReference>
<dbReference type="Gene3D" id="2.20.25.90">
    <property type="entry name" value="ADC-like domains"/>
    <property type="match status" value="1"/>
</dbReference>
<evidence type="ECO:0000256" key="7">
    <source>
        <dbReference type="ARBA" id="ARBA00022630"/>
    </source>
</evidence>
<gene>
    <name evidence="17" type="ORF">HV832_15895</name>
</gene>
<evidence type="ECO:0000256" key="3">
    <source>
        <dbReference type="ARBA" id="ARBA00001974"/>
    </source>
</evidence>
<proteinExistence type="inferred from homology"/>
<evidence type="ECO:0000313" key="17">
    <source>
        <dbReference type="EMBL" id="NVO79301.1"/>
    </source>
</evidence>
<evidence type="ECO:0000256" key="11">
    <source>
        <dbReference type="ARBA" id="ARBA00023002"/>
    </source>
</evidence>
<name>A0A850QI95_9BURK</name>
<dbReference type="GO" id="GO:0042128">
    <property type="term" value="P:nitrate assimilation"/>
    <property type="evidence" value="ECO:0007669"/>
    <property type="project" value="UniProtKB-KW"/>
</dbReference>
<evidence type="ECO:0000256" key="9">
    <source>
        <dbReference type="ARBA" id="ARBA00022723"/>
    </source>
</evidence>
<dbReference type="GO" id="GO:0046872">
    <property type="term" value="F:metal ion binding"/>
    <property type="evidence" value="ECO:0007669"/>
    <property type="project" value="UniProtKB-KW"/>
</dbReference>
<dbReference type="InterPro" id="IPR006656">
    <property type="entry name" value="Mopterin_OxRdtase"/>
</dbReference>
<keyword evidence="6" id="KW-0500">Molybdenum</keyword>
<comment type="similarity">
    <text evidence="4">Belongs to the prokaryotic molybdopterin-containing oxidoreductase family. NasA/NapA/NarB subfamily.</text>
</comment>
<comment type="cofactor">
    <cofactor evidence="15">
        <name>[2Fe-2S] cluster</name>
        <dbReference type="ChEBI" id="CHEBI:190135"/>
    </cofactor>
</comment>